<evidence type="ECO:0000256" key="4">
    <source>
        <dbReference type="ARBA" id="ARBA00023163"/>
    </source>
</evidence>
<dbReference type="Gene3D" id="1.10.1740.10">
    <property type="match status" value="1"/>
</dbReference>
<dbReference type="AlphaFoldDB" id="A0A6J4V3K9"/>
<dbReference type="GO" id="GO:0016987">
    <property type="term" value="F:sigma factor activity"/>
    <property type="evidence" value="ECO:0007669"/>
    <property type="project" value="UniProtKB-KW"/>
</dbReference>
<dbReference type="PANTHER" id="PTHR43133:SF62">
    <property type="entry name" value="RNA POLYMERASE SIGMA FACTOR SIGZ"/>
    <property type="match status" value="1"/>
</dbReference>
<dbReference type="Pfam" id="PF08281">
    <property type="entry name" value="Sigma70_r4_2"/>
    <property type="match status" value="1"/>
</dbReference>
<evidence type="ECO:0000259" key="5">
    <source>
        <dbReference type="Pfam" id="PF04542"/>
    </source>
</evidence>
<keyword evidence="4" id="KW-0804">Transcription</keyword>
<sequence length="203" mass="22619">MPAGAESGGRPDRSEQADADLIGRAAEGDARALEVLYDRYSRVVFSFALRTVGDRELAEELLQEVFFRAWKQGAAYSAERGTFITWLLTITHNMAIDEVRKRQRRPQRADGEEPETVLAAMAETGSGVEDEVWIGVLRETINGALGQLPVPQREAIELAYFQGLTQREIAERLGEPLGTVKTRMRLGMQKLREALAGNEMELV</sequence>
<gene>
    <name evidence="7" type="ORF">AVDCRST_MAG19-2285</name>
</gene>
<dbReference type="GO" id="GO:0006352">
    <property type="term" value="P:DNA-templated transcription initiation"/>
    <property type="evidence" value="ECO:0007669"/>
    <property type="project" value="InterPro"/>
</dbReference>
<dbReference type="InterPro" id="IPR039425">
    <property type="entry name" value="RNA_pol_sigma-70-like"/>
</dbReference>
<organism evidence="7">
    <name type="scientific">uncultured Thermomicrobiales bacterium</name>
    <dbReference type="NCBI Taxonomy" id="1645740"/>
    <lineage>
        <taxon>Bacteria</taxon>
        <taxon>Pseudomonadati</taxon>
        <taxon>Thermomicrobiota</taxon>
        <taxon>Thermomicrobia</taxon>
        <taxon>Thermomicrobiales</taxon>
        <taxon>environmental samples</taxon>
    </lineage>
</organism>
<dbReference type="EMBL" id="CADCWL010000105">
    <property type="protein sequence ID" value="CAA9566269.1"/>
    <property type="molecule type" value="Genomic_DNA"/>
</dbReference>
<keyword evidence="2" id="KW-0805">Transcription regulation</keyword>
<dbReference type="InterPro" id="IPR013324">
    <property type="entry name" value="RNA_pol_sigma_r3/r4-like"/>
</dbReference>
<dbReference type="NCBIfam" id="TIGR02937">
    <property type="entry name" value="sigma70-ECF"/>
    <property type="match status" value="1"/>
</dbReference>
<evidence type="ECO:0000313" key="7">
    <source>
        <dbReference type="EMBL" id="CAA9566269.1"/>
    </source>
</evidence>
<dbReference type="InterPro" id="IPR014284">
    <property type="entry name" value="RNA_pol_sigma-70_dom"/>
</dbReference>
<dbReference type="SUPFAM" id="SSF88659">
    <property type="entry name" value="Sigma3 and sigma4 domains of RNA polymerase sigma factors"/>
    <property type="match status" value="1"/>
</dbReference>
<feature type="domain" description="RNA polymerase sigma-70 region 2" evidence="5">
    <location>
        <begin position="36"/>
        <end position="105"/>
    </location>
</feature>
<evidence type="ECO:0000256" key="2">
    <source>
        <dbReference type="ARBA" id="ARBA00023015"/>
    </source>
</evidence>
<dbReference type="InterPro" id="IPR007627">
    <property type="entry name" value="RNA_pol_sigma70_r2"/>
</dbReference>
<comment type="similarity">
    <text evidence="1">Belongs to the sigma-70 factor family. ECF subfamily.</text>
</comment>
<protein>
    <submittedName>
        <fullName evidence="7">RNA polymerase sigma-70 factor</fullName>
    </submittedName>
</protein>
<keyword evidence="3" id="KW-0731">Sigma factor</keyword>
<dbReference type="CDD" id="cd06171">
    <property type="entry name" value="Sigma70_r4"/>
    <property type="match status" value="1"/>
</dbReference>
<accession>A0A6J4V3K9</accession>
<evidence type="ECO:0000256" key="1">
    <source>
        <dbReference type="ARBA" id="ARBA00010641"/>
    </source>
</evidence>
<evidence type="ECO:0000256" key="3">
    <source>
        <dbReference type="ARBA" id="ARBA00023082"/>
    </source>
</evidence>
<dbReference type="InterPro" id="IPR013325">
    <property type="entry name" value="RNA_pol_sigma_r2"/>
</dbReference>
<name>A0A6J4V3K9_9BACT</name>
<dbReference type="GO" id="GO:0003677">
    <property type="term" value="F:DNA binding"/>
    <property type="evidence" value="ECO:0007669"/>
    <property type="project" value="InterPro"/>
</dbReference>
<dbReference type="Gene3D" id="1.10.10.10">
    <property type="entry name" value="Winged helix-like DNA-binding domain superfamily/Winged helix DNA-binding domain"/>
    <property type="match status" value="1"/>
</dbReference>
<evidence type="ECO:0000259" key="6">
    <source>
        <dbReference type="Pfam" id="PF08281"/>
    </source>
</evidence>
<dbReference type="InterPro" id="IPR036388">
    <property type="entry name" value="WH-like_DNA-bd_sf"/>
</dbReference>
<dbReference type="SUPFAM" id="SSF88946">
    <property type="entry name" value="Sigma2 domain of RNA polymerase sigma factors"/>
    <property type="match status" value="1"/>
</dbReference>
<reference evidence="7" key="1">
    <citation type="submission" date="2020-02" db="EMBL/GenBank/DDBJ databases">
        <authorList>
            <person name="Meier V. D."/>
        </authorList>
    </citation>
    <scope>NUCLEOTIDE SEQUENCE</scope>
    <source>
        <strain evidence="7">AVDCRST_MAG19</strain>
    </source>
</reference>
<dbReference type="InterPro" id="IPR013249">
    <property type="entry name" value="RNA_pol_sigma70_r4_t2"/>
</dbReference>
<dbReference type="PANTHER" id="PTHR43133">
    <property type="entry name" value="RNA POLYMERASE ECF-TYPE SIGMA FACTO"/>
    <property type="match status" value="1"/>
</dbReference>
<dbReference type="Pfam" id="PF04542">
    <property type="entry name" value="Sigma70_r2"/>
    <property type="match status" value="1"/>
</dbReference>
<feature type="domain" description="RNA polymerase sigma factor 70 region 4 type 2" evidence="6">
    <location>
        <begin position="141"/>
        <end position="191"/>
    </location>
</feature>
<proteinExistence type="inferred from homology"/>